<dbReference type="RefSeq" id="WP_212996490.1">
    <property type="nucleotide sequence ID" value="NZ_BAAATW010000005.1"/>
</dbReference>
<protein>
    <submittedName>
        <fullName evidence="2">Uncharacterized protein</fullName>
    </submittedName>
</protein>
<feature type="signal peptide" evidence="1">
    <location>
        <begin position="1"/>
        <end position="28"/>
    </location>
</feature>
<feature type="chain" id="PRO_5037756421" evidence="1">
    <location>
        <begin position="29"/>
        <end position="46"/>
    </location>
</feature>
<dbReference type="AlphaFoldDB" id="A0A919VU08"/>
<gene>
    <name evidence="2" type="ORF">Aco04nite_15460</name>
</gene>
<evidence type="ECO:0000313" key="3">
    <source>
        <dbReference type="Proteomes" id="UP000680865"/>
    </source>
</evidence>
<dbReference type="EMBL" id="BOQP01000007">
    <property type="protein sequence ID" value="GIM69490.1"/>
    <property type="molecule type" value="Genomic_DNA"/>
</dbReference>
<sequence length="46" mass="4767">MRKLLTLMITAATVGLLAATVPTGPALAEPVCQAGTNWDGVLKICR</sequence>
<proteinExistence type="predicted"/>
<name>A0A919VU08_9ACTN</name>
<keyword evidence="3" id="KW-1185">Reference proteome</keyword>
<evidence type="ECO:0000313" key="2">
    <source>
        <dbReference type="EMBL" id="GIM69490.1"/>
    </source>
</evidence>
<reference evidence="2" key="1">
    <citation type="submission" date="2021-03" db="EMBL/GenBank/DDBJ databases">
        <title>Whole genome shotgun sequence of Actinoplanes consettensis NBRC 14913.</title>
        <authorList>
            <person name="Komaki H."/>
            <person name="Tamura T."/>
        </authorList>
    </citation>
    <scope>NUCLEOTIDE SEQUENCE</scope>
    <source>
        <strain evidence="2">NBRC 14913</strain>
    </source>
</reference>
<comment type="caution">
    <text evidence="2">The sequence shown here is derived from an EMBL/GenBank/DDBJ whole genome shotgun (WGS) entry which is preliminary data.</text>
</comment>
<keyword evidence="1" id="KW-0732">Signal</keyword>
<dbReference type="Proteomes" id="UP000680865">
    <property type="component" value="Unassembled WGS sequence"/>
</dbReference>
<accession>A0A919VU08</accession>
<evidence type="ECO:0000256" key="1">
    <source>
        <dbReference type="SAM" id="SignalP"/>
    </source>
</evidence>
<organism evidence="2 3">
    <name type="scientific">Winogradskya consettensis</name>
    <dbReference type="NCBI Taxonomy" id="113560"/>
    <lineage>
        <taxon>Bacteria</taxon>
        <taxon>Bacillati</taxon>
        <taxon>Actinomycetota</taxon>
        <taxon>Actinomycetes</taxon>
        <taxon>Micromonosporales</taxon>
        <taxon>Micromonosporaceae</taxon>
        <taxon>Winogradskya</taxon>
    </lineage>
</organism>